<dbReference type="GO" id="GO:0003723">
    <property type="term" value="F:RNA binding"/>
    <property type="evidence" value="ECO:0007669"/>
    <property type="project" value="UniProtKB-KW"/>
</dbReference>
<comment type="catalytic activity">
    <reaction evidence="1">
        <text>RNA(n) + a ribonucleoside 5'-triphosphate = RNA(n+1) + diphosphate</text>
        <dbReference type="Rhea" id="RHEA:21248"/>
        <dbReference type="Rhea" id="RHEA-COMP:14527"/>
        <dbReference type="Rhea" id="RHEA-COMP:17342"/>
        <dbReference type="ChEBI" id="CHEBI:33019"/>
        <dbReference type="ChEBI" id="CHEBI:61557"/>
        <dbReference type="ChEBI" id="CHEBI:140395"/>
        <dbReference type="EC" id="2.7.7.48"/>
    </reaction>
</comment>
<keyword evidence="1" id="KW-0548">Nucleotidyltransferase</keyword>
<dbReference type="AlphaFoldDB" id="A0A1J8Q5D3"/>
<keyword evidence="1" id="KW-0808">Transferase</keyword>
<reference evidence="3 4" key="1">
    <citation type="submission" date="2016-03" db="EMBL/GenBank/DDBJ databases">
        <title>Comparative genomics of the ectomycorrhizal sister species Rhizopogon vinicolor and Rhizopogon vesiculosus (Basidiomycota: Boletales) reveals a divergence of the mating type B locus.</title>
        <authorList>
            <person name="Mujic A.B."/>
            <person name="Kuo A."/>
            <person name="Tritt A."/>
            <person name="Lipzen A."/>
            <person name="Chen C."/>
            <person name="Johnson J."/>
            <person name="Sharma A."/>
            <person name="Barry K."/>
            <person name="Grigoriev I.V."/>
            <person name="Spatafora J.W."/>
        </authorList>
    </citation>
    <scope>NUCLEOTIDE SEQUENCE [LARGE SCALE GENOMIC DNA]</scope>
    <source>
        <strain evidence="3 4">AM-OR11-056</strain>
    </source>
</reference>
<gene>
    <name evidence="3" type="ORF">AZE42_09170</name>
</gene>
<sequence length="91" mass="10337">MLHKTVLELLQAGFHPLSLNCLFRGLESVATLVLDEYVEKFHIPVKESLEAYVIPEPYGVLEEGQTHFRPFERITDPESGIRMDIIIGSVL</sequence>
<keyword evidence="4" id="KW-1185">Reference proteome</keyword>
<accession>A0A1J8Q5D3</accession>
<dbReference type="InterPro" id="IPR057596">
    <property type="entry name" value="RDRP_core"/>
</dbReference>
<evidence type="ECO:0000259" key="2">
    <source>
        <dbReference type="Pfam" id="PF05183"/>
    </source>
</evidence>
<feature type="domain" description="RDRP core" evidence="2">
    <location>
        <begin position="2"/>
        <end position="90"/>
    </location>
</feature>
<dbReference type="EC" id="2.7.7.48" evidence="1"/>
<keyword evidence="1" id="KW-0696">RNA-directed RNA polymerase</keyword>
<comment type="caution">
    <text evidence="3">The sequence shown here is derived from an EMBL/GenBank/DDBJ whole genome shotgun (WGS) entry which is preliminary data.</text>
</comment>
<evidence type="ECO:0000256" key="1">
    <source>
        <dbReference type="RuleBase" id="RU363098"/>
    </source>
</evidence>
<organism evidence="3 4">
    <name type="scientific">Rhizopogon vesiculosus</name>
    <dbReference type="NCBI Taxonomy" id="180088"/>
    <lineage>
        <taxon>Eukaryota</taxon>
        <taxon>Fungi</taxon>
        <taxon>Dikarya</taxon>
        <taxon>Basidiomycota</taxon>
        <taxon>Agaricomycotina</taxon>
        <taxon>Agaricomycetes</taxon>
        <taxon>Agaricomycetidae</taxon>
        <taxon>Boletales</taxon>
        <taxon>Suillineae</taxon>
        <taxon>Rhizopogonaceae</taxon>
        <taxon>Rhizopogon</taxon>
    </lineage>
</organism>
<keyword evidence="1" id="KW-0694">RNA-binding</keyword>
<dbReference type="EMBL" id="LVVM01006122">
    <property type="protein sequence ID" value="OJA08905.1"/>
    <property type="molecule type" value="Genomic_DNA"/>
</dbReference>
<dbReference type="STRING" id="180088.A0A1J8Q5D3"/>
<proteinExistence type="inferred from homology"/>
<name>A0A1J8Q5D3_9AGAM</name>
<protein>
    <recommendedName>
        <fullName evidence="1">RNA-dependent RNA polymerase</fullName>
        <ecNumber evidence="1">2.7.7.48</ecNumber>
    </recommendedName>
</protein>
<comment type="similarity">
    <text evidence="1">Belongs to the RdRP family.</text>
</comment>
<evidence type="ECO:0000313" key="3">
    <source>
        <dbReference type="EMBL" id="OJA08905.1"/>
    </source>
</evidence>
<dbReference type="Pfam" id="PF05183">
    <property type="entry name" value="RdRP"/>
    <property type="match status" value="1"/>
</dbReference>
<evidence type="ECO:0000313" key="4">
    <source>
        <dbReference type="Proteomes" id="UP000183567"/>
    </source>
</evidence>
<dbReference type="Proteomes" id="UP000183567">
    <property type="component" value="Unassembled WGS sequence"/>
</dbReference>
<dbReference type="GO" id="GO:0003968">
    <property type="term" value="F:RNA-directed RNA polymerase activity"/>
    <property type="evidence" value="ECO:0007669"/>
    <property type="project" value="UniProtKB-KW"/>
</dbReference>
<dbReference type="OrthoDB" id="10552725at2759"/>
<feature type="non-terminal residue" evidence="3">
    <location>
        <position position="91"/>
    </location>
</feature>